<organism evidence="1 2">
    <name type="scientific">Marinibaculum pumilum</name>
    <dbReference type="NCBI Taxonomy" id="1766165"/>
    <lineage>
        <taxon>Bacteria</taxon>
        <taxon>Pseudomonadati</taxon>
        <taxon>Pseudomonadota</taxon>
        <taxon>Alphaproteobacteria</taxon>
        <taxon>Rhodospirillales</taxon>
        <taxon>Rhodospirillaceae</taxon>
        <taxon>Marinibaculum</taxon>
    </lineage>
</organism>
<dbReference type="Proteomes" id="UP001595528">
    <property type="component" value="Unassembled WGS sequence"/>
</dbReference>
<dbReference type="EMBL" id="JBHRTR010000035">
    <property type="protein sequence ID" value="MFC3229957.1"/>
    <property type="molecule type" value="Genomic_DNA"/>
</dbReference>
<name>A0ABV7L5S4_9PROT</name>
<evidence type="ECO:0000313" key="1">
    <source>
        <dbReference type="EMBL" id="MFC3229957.1"/>
    </source>
</evidence>
<sequence length="164" mass="16689">MRANSADAGPVGSCWPALVGKAFGGTAFCGLDWDGRLDVALAPMLTDAPERLAMTGGLYEPSDGTAGLLADVRARADLLGTVVGSASGPAAAHGVMALEVRTAWIVATPALVFLGVDNPATVHVAAVTPAGLSNQRTGQHALARVLNLLGPWPRLEMRQAGPEA</sequence>
<comment type="caution">
    <text evidence="1">The sequence shown here is derived from an EMBL/GenBank/DDBJ whole genome shotgun (WGS) entry which is preliminary data.</text>
</comment>
<keyword evidence="2" id="KW-1185">Reference proteome</keyword>
<gene>
    <name evidence="1" type="ORF">ACFOGJ_22085</name>
</gene>
<dbReference type="RefSeq" id="WP_379904670.1">
    <property type="nucleotide sequence ID" value="NZ_JBHRTR010000035.1"/>
</dbReference>
<evidence type="ECO:0000313" key="2">
    <source>
        <dbReference type="Proteomes" id="UP001595528"/>
    </source>
</evidence>
<protein>
    <submittedName>
        <fullName evidence="1">Uncharacterized protein</fullName>
    </submittedName>
</protein>
<accession>A0ABV7L5S4</accession>
<reference evidence="2" key="1">
    <citation type="journal article" date="2019" name="Int. J. Syst. Evol. Microbiol.">
        <title>The Global Catalogue of Microorganisms (GCM) 10K type strain sequencing project: providing services to taxonomists for standard genome sequencing and annotation.</title>
        <authorList>
            <consortium name="The Broad Institute Genomics Platform"/>
            <consortium name="The Broad Institute Genome Sequencing Center for Infectious Disease"/>
            <person name="Wu L."/>
            <person name="Ma J."/>
        </authorList>
    </citation>
    <scope>NUCLEOTIDE SEQUENCE [LARGE SCALE GENOMIC DNA]</scope>
    <source>
        <strain evidence="2">KCTC 42964</strain>
    </source>
</reference>
<proteinExistence type="predicted"/>